<accession>A0A7V5XGK8</accession>
<dbReference type="GO" id="GO:0016887">
    <property type="term" value="F:ATP hydrolysis activity"/>
    <property type="evidence" value="ECO:0007669"/>
    <property type="project" value="UniProtKB-UniRule"/>
</dbReference>
<keyword evidence="7 9" id="KW-0067">ATP-binding</keyword>
<evidence type="ECO:0000256" key="13">
    <source>
        <dbReference type="PROSITE-ProRule" id="PRU01122"/>
    </source>
</evidence>
<evidence type="ECO:0000256" key="10">
    <source>
        <dbReference type="PIRNR" id="PIRNR001174"/>
    </source>
</evidence>
<dbReference type="SUPFAM" id="SSF54211">
    <property type="entry name" value="Ribosomal protein S5 domain 2-like"/>
    <property type="match status" value="1"/>
</dbReference>
<dbReference type="PRINTS" id="PR00830">
    <property type="entry name" value="ENDOLAPTASE"/>
</dbReference>
<organism evidence="18">
    <name type="scientific">Thermodesulfobacterium geofontis</name>
    <dbReference type="NCBI Taxonomy" id="1295609"/>
    <lineage>
        <taxon>Bacteria</taxon>
        <taxon>Pseudomonadati</taxon>
        <taxon>Thermodesulfobacteriota</taxon>
        <taxon>Thermodesulfobacteria</taxon>
        <taxon>Thermodesulfobacteriales</taxon>
        <taxon>Thermodesulfobacteriaceae</taxon>
        <taxon>Thermodesulfobacterium</taxon>
    </lineage>
</organism>
<comment type="function">
    <text evidence="9">ATP-dependent serine protease that mediates the selective degradation of mutant and abnormal proteins as well as certain short-lived regulatory proteins. Required for cellular homeostasis and for survival from DNA damage and developmental changes induced by stress. Degrades polypeptides processively to yield small peptide fragments that are 5 to 10 amino acids long. Binds to DNA in a double-stranded, site-specific manner.</text>
</comment>
<dbReference type="HAMAP" id="MF_01973">
    <property type="entry name" value="lon_bact"/>
    <property type="match status" value="1"/>
</dbReference>
<dbReference type="PROSITE" id="PS51786">
    <property type="entry name" value="LON_PROTEOLYTIC"/>
    <property type="match status" value="1"/>
</dbReference>
<reference evidence="18" key="1">
    <citation type="journal article" date="2020" name="mSystems">
        <title>Genome- and Community-Level Interaction Insights into Carbon Utilization and Element Cycling Functions of Hydrothermarchaeota in Hydrothermal Sediment.</title>
        <authorList>
            <person name="Zhou Z."/>
            <person name="Liu Y."/>
            <person name="Xu W."/>
            <person name="Pan J."/>
            <person name="Luo Z.H."/>
            <person name="Li M."/>
        </authorList>
    </citation>
    <scope>NUCLEOTIDE SEQUENCE [LARGE SCALE GENOMIC DNA]</scope>
    <source>
        <strain evidence="18">SpSt-106</strain>
    </source>
</reference>
<dbReference type="InterPro" id="IPR027065">
    <property type="entry name" value="Lon_Prtase"/>
</dbReference>
<keyword evidence="5 9" id="KW-0378">Hydrolase</keyword>
<dbReference type="EMBL" id="DRWR01000082">
    <property type="protein sequence ID" value="HHQ16085.1"/>
    <property type="molecule type" value="Genomic_DNA"/>
</dbReference>
<dbReference type="InterPro" id="IPR003959">
    <property type="entry name" value="ATPase_AAA_core"/>
</dbReference>
<dbReference type="PROSITE" id="PS01046">
    <property type="entry name" value="LON_SER"/>
    <property type="match status" value="1"/>
</dbReference>
<dbReference type="FunFam" id="3.30.230.10:FF:000010">
    <property type="entry name" value="Lon protease"/>
    <property type="match status" value="1"/>
</dbReference>
<dbReference type="InterPro" id="IPR054594">
    <property type="entry name" value="Lon_lid"/>
</dbReference>
<keyword evidence="15" id="KW-0175">Coiled coil</keyword>
<dbReference type="CDD" id="cd19500">
    <property type="entry name" value="RecA-like_Lon"/>
    <property type="match status" value="1"/>
</dbReference>
<comment type="catalytic activity">
    <reaction evidence="9 10 13">
        <text>Hydrolysis of proteins in presence of ATP.</text>
        <dbReference type="EC" id="3.4.21.53"/>
    </reaction>
</comment>
<dbReference type="NCBIfam" id="TIGR00763">
    <property type="entry name" value="lon"/>
    <property type="match status" value="1"/>
</dbReference>
<name>A0A7V5XGK8_9BACT</name>
<protein>
    <recommendedName>
        <fullName evidence="9 10">Lon protease</fullName>
        <ecNumber evidence="9 10">3.4.21.53</ecNumber>
    </recommendedName>
    <alternativeName>
        <fullName evidence="9">ATP-dependent protease La</fullName>
    </alternativeName>
</protein>
<dbReference type="Gene3D" id="3.30.230.10">
    <property type="match status" value="1"/>
</dbReference>
<sequence length="807" mass="91214">MPNENLKVLPLLPLREIVVFPYTAVPLFIGRVKSILAIEKAYETDKLIFLSAQKDAKLDNPTENDIYKVGTVCKIIQLLRLPDGTLKILVEGLNRGRIVRFLSDSEYFVVEVELKTEIIEADMETLALVKLCKESLEEYSHYNKKINPEIINNLLNIDNPSEFSDRLAAILNLKLEQKQRLLETISVKKRLEILLNHLRGEIEIIKTESRIRERIKKQMEKTQRDYYLHEQMKAIQKELGEREDGRSDLAELEKRIKKKKLPKEVASIVRREFKKLSLMSPMSAEATVVRNYIDWLISLPWYEKTQDNIDIEKVEELLNKNHYGLEKPKQRIIEHLAVQKLTKSIKGPILCFVGPPGVGKTSLAKSIAEAIGRKFVRMSLGGIRDEAEIRGHRRTYVGALPGRIIQGMRKAGTINPVFCLDEVDKIGMDFRGDPAAALLEVLDPEQNHSFQDHYLEVGYDLSKVLFITTANALYTIPPALLDRMEIIELPGYTEEEKLEIAKNYLLPRQLQTHGLTPEMVPFDDSAILEIIRKYTREAGVRNLEREIATICRKIAKAVAKNPKEFASFKITISKLEDFLGVPKYRYGVAEEQPQVGIATGLAWTETGGALLQIEAVIMPGKGNLQITGKLGEVMQESVQAAMSYVRSRALQLGLPLDFYRKIDIHIHVPEGAIPKDGPSAGITIATAIVSALLKIPVKNTVAMTGEITLRGRILPIGGLKEKLLAAVRGGIKTVLIPKENEKELKEINPNVLKDLEVILVENMDEVLKFALLLEDPSTLFKEAPSLDIWKLMELQEKLKDKTVPLEH</sequence>
<evidence type="ECO:0000256" key="2">
    <source>
        <dbReference type="ARBA" id="ARBA00022490"/>
    </source>
</evidence>
<dbReference type="FunFam" id="3.40.50.300:FF:000382">
    <property type="entry name" value="Lon protease homolog 2, peroxisomal"/>
    <property type="match status" value="1"/>
</dbReference>
<evidence type="ECO:0000256" key="12">
    <source>
        <dbReference type="PIRSR" id="PIRSR001174-2"/>
    </source>
</evidence>
<evidence type="ECO:0000256" key="9">
    <source>
        <dbReference type="HAMAP-Rule" id="MF_01973"/>
    </source>
</evidence>
<dbReference type="GO" id="GO:0004176">
    <property type="term" value="F:ATP-dependent peptidase activity"/>
    <property type="evidence" value="ECO:0007669"/>
    <property type="project" value="UniProtKB-UniRule"/>
</dbReference>
<dbReference type="GO" id="GO:0004252">
    <property type="term" value="F:serine-type endopeptidase activity"/>
    <property type="evidence" value="ECO:0007669"/>
    <property type="project" value="UniProtKB-UniRule"/>
</dbReference>
<keyword evidence="3 9" id="KW-0645">Protease</keyword>
<dbReference type="PANTHER" id="PTHR10046">
    <property type="entry name" value="ATP DEPENDENT LON PROTEASE FAMILY MEMBER"/>
    <property type="match status" value="1"/>
</dbReference>
<dbReference type="InterPro" id="IPR046336">
    <property type="entry name" value="Lon_prtase_N_sf"/>
</dbReference>
<keyword evidence="4 9" id="KW-0547">Nucleotide-binding</keyword>
<evidence type="ECO:0000256" key="15">
    <source>
        <dbReference type="SAM" id="Coils"/>
    </source>
</evidence>
<dbReference type="Pfam" id="PF02190">
    <property type="entry name" value="LON_substr_bdg"/>
    <property type="match status" value="1"/>
</dbReference>
<dbReference type="EC" id="3.4.21.53" evidence="9 10"/>
<proteinExistence type="evidence at transcript level"/>
<feature type="active site" evidence="9 11">
    <location>
        <position position="722"/>
    </location>
</feature>
<dbReference type="Gene3D" id="1.20.5.5270">
    <property type="match status" value="1"/>
</dbReference>
<feature type="domain" description="Lon proteolytic" evidence="16">
    <location>
        <begin position="592"/>
        <end position="773"/>
    </location>
</feature>
<dbReference type="PROSITE" id="PS51787">
    <property type="entry name" value="LON_N"/>
    <property type="match status" value="1"/>
</dbReference>
<dbReference type="Gene3D" id="2.30.130.40">
    <property type="entry name" value="LON domain-like"/>
    <property type="match status" value="1"/>
</dbReference>
<evidence type="ECO:0000256" key="3">
    <source>
        <dbReference type="ARBA" id="ARBA00022670"/>
    </source>
</evidence>
<dbReference type="SMART" id="SM00382">
    <property type="entry name" value="AAA"/>
    <property type="match status" value="1"/>
</dbReference>
<feature type="binding site" evidence="9 12">
    <location>
        <begin position="354"/>
        <end position="361"/>
    </location>
    <ligand>
        <name>ATP</name>
        <dbReference type="ChEBI" id="CHEBI:30616"/>
    </ligand>
</feature>
<dbReference type="Pfam" id="PF22667">
    <property type="entry name" value="Lon_lid"/>
    <property type="match status" value="1"/>
</dbReference>
<dbReference type="Gene3D" id="1.20.58.1480">
    <property type="match status" value="1"/>
</dbReference>
<dbReference type="SUPFAM" id="SSF52540">
    <property type="entry name" value="P-loop containing nucleoside triphosphate hydrolases"/>
    <property type="match status" value="1"/>
</dbReference>
<dbReference type="GO" id="GO:0043565">
    <property type="term" value="F:sequence-specific DNA binding"/>
    <property type="evidence" value="ECO:0007669"/>
    <property type="project" value="UniProtKB-UniRule"/>
</dbReference>
<dbReference type="Pfam" id="PF00004">
    <property type="entry name" value="AAA"/>
    <property type="match status" value="1"/>
</dbReference>
<dbReference type="InterPro" id="IPR003111">
    <property type="entry name" value="Lon_prtase_N"/>
</dbReference>
<evidence type="ECO:0000313" key="18">
    <source>
        <dbReference type="EMBL" id="HHQ16085.1"/>
    </source>
</evidence>
<dbReference type="InterPro" id="IPR008268">
    <property type="entry name" value="Peptidase_S16_AS"/>
</dbReference>
<comment type="subunit">
    <text evidence="9 10">Homohexamer. Organized in a ring with a central cavity.</text>
</comment>
<dbReference type="InterPro" id="IPR027543">
    <property type="entry name" value="Lon_bac"/>
</dbReference>
<evidence type="ECO:0000256" key="5">
    <source>
        <dbReference type="ARBA" id="ARBA00022801"/>
    </source>
</evidence>
<dbReference type="AlphaFoldDB" id="A0A7V5XGK8"/>
<evidence type="ECO:0000256" key="14">
    <source>
        <dbReference type="RuleBase" id="RU000591"/>
    </source>
</evidence>
<evidence type="ECO:0000256" key="11">
    <source>
        <dbReference type="PIRSR" id="PIRSR001174-1"/>
    </source>
</evidence>
<feature type="coiled-coil region" evidence="15">
    <location>
        <begin position="188"/>
        <end position="255"/>
    </location>
</feature>
<evidence type="ECO:0000256" key="7">
    <source>
        <dbReference type="ARBA" id="ARBA00022840"/>
    </source>
</evidence>
<dbReference type="GO" id="GO:0005524">
    <property type="term" value="F:ATP binding"/>
    <property type="evidence" value="ECO:0007669"/>
    <property type="project" value="UniProtKB-UniRule"/>
</dbReference>
<evidence type="ECO:0000259" key="17">
    <source>
        <dbReference type="PROSITE" id="PS51787"/>
    </source>
</evidence>
<dbReference type="GO" id="GO:0005737">
    <property type="term" value="C:cytoplasm"/>
    <property type="evidence" value="ECO:0007669"/>
    <property type="project" value="UniProtKB-SubCell"/>
</dbReference>
<dbReference type="InterPro" id="IPR008269">
    <property type="entry name" value="Lon_proteolytic"/>
</dbReference>
<dbReference type="InterPro" id="IPR004815">
    <property type="entry name" value="Lon_bac/euk-typ"/>
</dbReference>
<dbReference type="InterPro" id="IPR027417">
    <property type="entry name" value="P-loop_NTPase"/>
</dbReference>
<keyword evidence="2 9" id="KW-0963">Cytoplasm</keyword>
<evidence type="ECO:0000256" key="8">
    <source>
        <dbReference type="ARBA" id="ARBA00023016"/>
    </source>
</evidence>
<evidence type="ECO:0000256" key="1">
    <source>
        <dbReference type="ARBA" id="ARBA00004496"/>
    </source>
</evidence>
<dbReference type="InterPro" id="IPR014721">
    <property type="entry name" value="Ribsml_uS5_D2-typ_fold_subgr"/>
</dbReference>
<dbReference type="GO" id="GO:0006515">
    <property type="term" value="P:protein quality control for misfolded or incompletely synthesized proteins"/>
    <property type="evidence" value="ECO:0007669"/>
    <property type="project" value="UniProtKB-UniRule"/>
</dbReference>
<keyword evidence="6 9" id="KW-0720">Serine protease</keyword>
<dbReference type="NCBIfam" id="NF008053">
    <property type="entry name" value="PRK10787.1"/>
    <property type="match status" value="1"/>
</dbReference>
<dbReference type="PIRSF" id="PIRSF001174">
    <property type="entry name" value="Lon_proteas"/>
    <property type="match status" value="1"/>
</dbReference>
<evidence type="ECO:0000256" key="6">
    <source>
        <dbReference type="ARBA" id="ARBA00022825"/>
    </source>
</evidence>
<dbReference type="InterPro" id="IPR015947">
    <property type="entry name" value="PUA-like_sf"/>
</dbReference>
<gene>
    <name evidence="9" type="primary">lon</name>
    <name evidence="18" type="ORF">ENM15_04650</name>
</gene>
<dbReference type="InterPro" id="IPR003593">
    <property type="entry name" value="AAA+_ATPase"/>
</dbReference>
<dbReference type="Gene3D" id="1.10.8.60">
    <property type="match status" value="1"/>
</dbReference>
<feature type="active site" evidence="9 11">
    <location>
        <position position="679"/>
    </location>
</feature>
<dbReference type="FunFam" id="1.20.5.5270:FF:000002">
    <property type="entry name" value="Lon protease homolog"/>
    <property type="match status" value="1"/>
</dbReference>
<evidence type="ECO:0000259" key="16">
    <source>
        <dbReference type="PROSITE" id="PS51786"/>
    </source>
</evidence>
<comment type="induction">
    <text evidence="9">By heat shock.</text>
</comment>
<comment type="similarity">
    <text evidence="9 10 13 14">Belongs to the peptidase S16 family.</text>
</comment>
<dbReference type="SMART" id="SM00464">
    <property type="entry name" value="LON"/>
    <property type="match status" value="1"/>
</dbReference>
<dbReference type="Gene3D" id="3.40.50.300">
    <property type="entry name" value="P-loop containing nucleotide triphosphate hydrolases"/>
    <property type="match status" value="1"/>
</dbReference>
<dbReference type="InterPro" id="IPR020568">
    <property type="entry name" value="Ribosomal_Su5_D2-typ_SF"/>
</dbReference>
<feature type="domain" description="Lon N-terminal" evidence="17">
    <location>
        <begin position="9"/>
        <end position="202"/>
    </location>
</feature>
<dbReference type="GO" id="GO:0034605">
    <property type="term" value="P:cellular response to heat"/>
    <property type="evidence" value="ECO:0007669"/>
    <property type="project" value="UniProtKB-UniRule"/>
</dbReference>
<dbReference type="SUPFAM" id="SSF88697">
    <property type="entry name" value="PUA domain-like"/>
    <property type="match status" value="1"/>
</dbReference>
<dbReference type="Pfam" id="PF05362">
    <property type="entry name" value="Lon_C"/>
    <property type="match status" value="1"/>
</dbReference>
<keyword evidence="8 9" id="KW-0346">Stress response</keyword>
<comment type="subcellular location">
    <subcellularLocation>
        <location evidence="1 9 10">Cytoplasm</location>
    </subcellularLocation>
</comment>
<evidence type="ECO:0000256" key="4">
    <source>
        <dbReference type="ARBA" id="ARBA00022741"/>
    </source>
</evidence>
<comment type="caution">
    <text evidence="18">The sequence shown here is derived from an EMBL/GenBank/DDBJ whole genome shotgun (WGS) entry which is preliminary data.</text>
</comment>